<dbReference type="Proteomes" id="UP000184526">
    <property type="component" value="Unassembled WGS sequence"/>
</dbReference>
<accession>A0A1M5W5Q6</accession>
<dbReference type="Gene3D" id="3.40.190.10">
    <property type="entry name" value="Periplasmic binding protein-like II"/>
    <property type="match status" value="2"/>
</dbReference>
<dbReference type="AlphaFoldDB" id="A0A1M5W5Q6"/>
<dbReference type="SUPFAM" id="SSF53850">
    <property type="entry name" value="Periplasmic binding protein-like II"/>
    <property type="match status" value="1"/>
</dbReference>
<evidence type="ECO:0000256" key="7">
    <source>
        <dbReference type="PIRSR" id="PIRSR002854-1"/>
    </source>
</evidence>
<dbReference type="Pfam" id="PF03180">
    <property type="entry name" value="Lipoprotein_9"/>
    <property type="match status" value="1"/>
</dbReference>
<sequence length="269" mass="30217">MKKILSLVLVTVLSFSLVGCGQASKNEKKNDNNKVIKVGASPTPHSDILKVAKPLVEKEGYELDIVVFQDYIIPNTALNEKELDANFFQHIPFLEQVKNEKKYDLDYTAKIHIEPLGLYSKKIKGLNEIKEGVRIAVPKDPTNCSRALRLLEKNGLIKLKSGELVTSKDIVENPKNLKIEELDSQQLPRVLDEVEGAVINTNYALEAELNPLKDALVLEDKDSPYANILVVRSEEKESDKIKVLTKALTSTEVKKYIEEKYEGSIIPTF</sequence>
<dbReference type="OrthoDB" id="9812878at2"/>
<evidence type="ECO:0000256" key="5">
    <source>
        <dbReference type="ARBA" id="ARBA00023288"/>
    </source>
</evidence>
<keyword evidence="2 8" id="KW-0732">Signal</keyword>
<feature type="lipid moiety-binding region" description="S-diacylglycerol cysteine" evidence="7">
    <location>
        <position position="20"/>
    </location>
</feature>
<gene>
    <name evidence="9" type="ORF">SAMN02745196_01552</name>
</gene>
<evidence type="ECO:0000256" key="4">
    <source>
        <dbReference type="ARBA" id="ARBA00023139"/>
    </source>
</evidence>
<evidence type="ECO:0000256" key="6">
    <source>
        <dbReference type="PIRNR" id="PIRNR002854"/>
    </source>
</evidence>
<name>A0A1M5W5Q6_9CLOT</name>
<dbReference type="PANTHER" id="PTHR30429">
    <property type="entry name" value="D-METHIONINE-BINDING LIPOPROTEIN METQ"/>
    <property type="match status" value="1"/>
</dbReference>
<evidence type="ECO:0000256" key="3">
    <source>
        <dbReference type="ARBA" id="ARBA00023136"/>
    </source>
</evidence>
<reference evidence="9 10" key="1">
    <citation type="submission" date="2016-11" db="EMBL/GenBank/DDBJ databases">
        <authorList>
            <person name="Jaros S."/>
            <person name="Januszkiewicz K."/>
            <person name="Wedrychowicz H."/>
        </authorList>
    </citation>
    <scope>NUCLEOTIDE SEQUENCE [LARGE SCALE GENOMIC DNA]</scope>
    <source>
        <strain evidence="9 10">DSM 3089</strain>
    </source>
</reference>
<dbReference type="GO" id="GO:0016020">
    <property type="term" value="C:membrane"/>
    <property type="evidence" value="ECO:0007669"/>
    <property type="project" value="UniProtKB-SubCell"/>
</dbReference>
<feature type="signal peptide" evidence="8">
    <location>
        <begin position="1"/>
        <end position="25"/>
    </location>
</feature>
<dbReference type="STRING" id="1121306.SAMN02745196_01552"/>
<dbReference type="PIRSF" id="PIRSF002854">
    <property type="entry name" value="MetQ"/>
    <property type="match status" value="1"/>
</dbReference>
<dbReference type="InterPro" id="IPR004872">
    <property type="entry name" value="Lipoprotein_NlpA"/>
</dbReference>
<dbReference type="RefSeq" id="WP_072831452.1">
    <property type="nucleotide sequence ID" value="NZ_FQXP01000005.1"/>
</dbReference>
<evidence type="ECO:0000313" key="9">
    <source>
        <dbReference type="EMBL" id="SHH82524.1"/>
    </source>
</evidence>
<protein>
    <recommendedName>
        <fullName evidence="6">Lipoprotein</fullName>
    </recommendedName>
</protein>
<keyword evidence="3" id="KW-0472">Membrane</keyword>
<evidence type="ECO:0000313" key="10">
    <source>
        <dbReference type="Proteomes" id="UP000184526"/>
    </source>
</evidence>
<evidence type="ECO:0000256" key="8">
    <source>
        <dbReference type="SAM" id="SignalP"/>
    </source>
</evidence>
<dbReference type="NCBIfam" id="TIGR00363">
    <property type="entry name" value="MetQ/NlpA family lipoprotein"/>
    <property type="match status" value="1"/>
</dbReference>
<keyword evidence="10" id="KW-1185">Reference proteome</keyword>
<keyword evidence="5 6" id="KW-0449">Lipoprotein</keyword>
<comment type="similarity">
    <text evidence="6">Belongs to the nlpA lipoprotein family.</text>
</comment>
<proteinExistence type="inferred from homology"/>
<dbReference type="EMBL" id="FQXP01000005">
    <property type="protein sequence ID" value="SHH82524.1"/>
    <property type="molecule type" value="Genomic_DNA"/>
</dbReference>
<dbReference type="PANTHER" id="PTHR30429:SF0">
    <property type="entry name" value="METHIONINE-BINDING LIPOPROTEIN METQ"/>
    <property type="match status" value="1"/>
</dbReference>
<organism evidence="9 10">
    <name type="scientific">Clostridium collagenovorans DSM 3089</name>
    <dbReference type="NCBI Taxonomy" id="1121306"/>
    <lineage>
        <taxon>Bacteria</taxon>
        <taxon>Bacillati</taxon>
        <taxon>Bacillota</taxon>
        <taxon>Clostridia</taxon>
        <taxon>Eubacteriales</taxon>
        <taxon>Clostridiaceae</taxon>
        <taxon>Clostridium</taxon>
    </lineage>
</organism>
<feature type="chain" id="PRO_5039253198" description="Lipoprotein" evidence="8">
    <location>
        <begin position="26"/>
        <end position="269"/>
    </location>
</feature>
<evidence type="ECO:0000256" key="2">
    <source>
        <dbReference type="ARBA" id="ARBA00022729"/>
    </source>
</evidence>
<evidence type="ECO:0000256" key="1">
    <source>
        <dbReference type="ARBA" id="ARBA00004635"/>
    </source>
</evidence>
<dbReference type="PROSITE" id="PS51257">
    <property type="entry name" value="PROKAR_LIPOPROTEIN"/>
    <property type="match status" value="1"/>
</dbReference>
<comment type="subcellular location">
    <subcellularLocation>
        <location evidence="1">Membrane</location>
        <topology evidence="1">Lipid-anchor</topology>
    </subcellularLocation>
</comment>
<dbReference type="CDD" id="cd13597">
    <property type="entry name" value="PBP2_lipoprotein_Tp32"/>
    <property type="match status" value="1"/>
</dbReference>
<keyword evidence="4" id="KW-0564">Palmitate</keyword>